<dbReference type="OrthoDB" id="195735at2"/>
<dbReference type="EMBL" id="FRBH01000002">
    <property type="protein sequence ID" value="SHK65381.1"/>
    <property type="molecule type" value="Genomic_DNA"/>
</dbReference>
<gene>
    <name evidence="2" type="ORF">SAMN05443634_102254</name>
</gene>
<evidence type="ECO:0000313" key="3">
    <source>
        <dbReference type="Proteomes" id="UP000184120"/>
    </source>
</evidence>
<dbReference type="Proteomes" id="UP000184120">
    <property type="component" value="Unassembled WGS sequence"/>
</dbReference>
<dbReference type="Gene3D" id="3.40.30.10">
    <property type="entry name" value="Glutaredoxin"/>
    <property type="match status" value="1"/>
</dbReference>
<evidence type="ECO:0000256" key="1">
    <source>
        <dbReference type="SAM" id="SignalP"/>
    </source>
</evidence>
<evidence type="ECO:0000313" key="2">
    <source>
        <dbReference type="EMBL" id="SHK65381.1"/>
    </source>
</evidence>
<reference evidence="3" key="1">
    <citation type="submission" date="2016-11" db="EMBL/GenBank/DDBJ databases">
        <authorList>
            <person name="Varghese N."/>
            <person name="Submissions S."/>
        </authorList>
    </citation>
    <scope>NUCLEOTIDE SEQUENCE [LARGE SCALE GENOMIC DNA]</scope>
    <source>
        <strain evidence="3">DSM 27989</strain>
    </source>
</reference>
<dbReference type="AlphaFoldDB" id="A0A1M6U886"/>
<accession>A0A1M6U886</accession>
<organism evidence="2 3">
    <name type="scientific">Chishuiella changwenlii</name>
    <dbReference type="NCBI Taxonomy" id="1434701"/>
    <lineage>
        <taxon>Bacteria</taxon>
        <taxon>Pseudomonadati</taxon>
        <taxon>Bacteroidota</taxon>
        <taxon>Flavobacteriia</taxon>
        <taxon>Flavobacteriales</taxon>
        <taxon>Weeksellaceae</taxon>
        <taxon>Chishuiella</taxon>
    </lineage>
</organism>
<dbReference type="STRING" id="1434701.SAMN05443634_102254"/>
<proteinExistence type="predicted"/>
<protein>
    <submittedName>
        <fullName evidence="2">Thioredoxin-like</fullName>
    </submittedName>
</protein>
<sequence>MKKLSIFFSLMLLSLSFAFGQQADKPKIYNEEANPKIDIANAVKKASTDKKHVLLQIGGNWCAWCMMFDKLTKENQEIKDYLANNYEIVHVNYSPKNKNEETLASLKHPERFGFPVFVILNGKGEVIHTQNSAYLESKETQGHDPKVVLEFLQGWSYKALDPASYIKK</sequence>
<feature type="signal peptide" evidence="1">
    <location>
        <begin position="1"/>
        <end position="23"/>
    </location>
</feature>
<dbReference type="Pfam" id="PF13899">
    <property type="entry name" value="Thioredoxin_7"/>
    <property type="match status" value="1"/>
</dbReference>
<feature type="chain" id="PRO_5012161058" evidence="1">
    <location>
        <begin position="24"/>
        <end position="168"/>
    </location>
</feature>
<dbReference type="RefSeq" id="WP_072929678.1">
    <property type="nucleotide sequence ID" value="NZ_BMFL01000010.1"/>
</dbReference>
<dbReference type="SUPFAM" id="SSF52833">
    <property type="entry name" value="Thioredoxin-like"/>
    <property type="match status" value="1"/>
</dbReference>
<name>A0A1M6U886_9FLAO</name>
<keyword evidence="1" id="KW-0732">Signal</keyword>
<dbReference type="InterPro" id="IPR036249">
    <property type="entry name" value="Thioredoxin-like_sf"/>
</dbReference>